<sequence>MAESSDTIRLKDLFRKFITYDFYLNHIAERPPPNYSGTIIRKALNYLDINKSLILTEIKVILEESF</sequence>
<reference evidence="1" key="1">
    <citation type="journal article" date="2015" name="Nature">
        <title>Complex archaea that bridge the gap between prokaryotes and eukaryotes.</title>
        <authorList>
            <person name="Spang A."/>
            <person name="Saw J.H."/>
            <person name="Jorgensen S.L."/>
            <person name="Zaremba-Niedzwiedzka K."/>
            <person name="Martijn J."/>
            <person name="Lind A.E."/>
            <person name="van Eijk R."/>
            <person name="Schleper C."/>
            <person name="Guy L."/>
            <person name="Ettema T.J."/>
        </authorList>
    </citation>
    <scope>NUCLEOTIDE SEQUENCE</scope>
</reference>
<comment type="caution">
    <text evidence="1">The sequence shown here is derived from an EMBL/GenBank/DDBJ whole genome shotgun (WGS) entry which is preliminary data.</text>
</comment>
<name>A0A0F9X9J7_9ZZZZ</name>
<organism evidence="1">
    <name type="scientific">marine sediment metagenome</name>
    <dbReference type="NCBI Taxonomy" id="412755"/>
    <lineage>
        <taxon>unclassified sequences</taxon>
        <taxon>metagenomes</taxon>
        <taxon>ecological metagenomes</taxon>
    </lineage>
</organism>
<dbReference type="EMBL" id="LAZR01000069">
    <property type="protein sequence ID" value="KKN95661.1"/>
    <property type="molecule type" value="Genomic_DNA"/>
</dbReference>
<protein>
    <submittedName>
        <fullName evidence="1">Uncharacterized protein</fullName>
    </submittedName>
</protein>
<proteinExistence type="predicted"/>
<accession>A0A0F9X9J7</accession>
<gene>
    <name evidence="1" type="ORF">LCGC14_0175300</name>
</gene>
<evidence type="ECO:0000313" key="1">
    <source>
        <dbReference type="EMBL" id="KKN95661.1"/>
    </source>
</evidence>
<dbReference type="AlphaFoldDB" id="A0A0F9X9J7"/>